<gene>
    <name evidence="1" type="ORF">H2RhizoLitter491708_000004</name>
</gene>
<organism evidence="1">
    <name type="scientific">Leviviridae sp</name>
    <dbReference type="NCBI Taxonomy" id="2027243"/>
    <lineage>
        <taxon>Viruses</taxon>
        <taxon>Riboviria</taxon>
        <taxon>Orthornavirae</taxon>
        <taxon>Lenarviricota</taxon>
        <taxon>Leviviricetes</taxon>
        <taxon>Norzivirales</taxon>
        <taxon>Fiersviridae</taxon>
    </lineage>
</organism>
<proteinExistence type="predicted"/>
<reference evidence="1" key="1">
    <citation type="submission" date="2019-05" db="EMBL/GenBank/DDBJ databases">
        <title>Metatranscriptomic reconstruction reveals RNA viruses with the potential to shape carbon cycling in soil.</title>
        <authorList>
            <person name="Starr E.P."/>
            <person name="Nuccio E."/>
            <person name="Pett-Ridge J."/>
            <person name="Banfield J.F."/>
            <person name="Firestone M.K."/>
        </authorList>
    </citation>
    <scope>NUCLEOTIDE SEQUENCE</scope>
    <source>
        <strain evidence="1">H2_Rhizo_Litter_49_scaffold_1708</strain>
    </source>
</reference>
<protein>
    <submittedName>
        <fullName evidence="1">Uncharacterized protein</fullName>
    </submittedName>
</protein>
<dbReference type="EMBL" id="MN033783">
    <property type="protein sequence ID" value="QDH88011.1"/>
    <property type="molecule type" value="Genomic_RNA"/>
</dbReference>
<name>A0A514D318_9VIRU</name>
<sequence length="77" mass="8997">MSVEPVDEGSPSDELWFTRRVLHNCPWMSMLEKVIFVRHRALTLEERNAVCAEFGIEPDPAWLDQYVLHDGVITRKE</sequence>
<evidence type="ECO:0000313" key="1">
    <source>
        <dbReference type="EMBL" id="QDH88011.1"/>
    </source>
</evidence>
<accession>A0A514D318</accession>